<name>Q1II57_KORVE</name>
<keyword evidence="3" id="KW-0479">Metal-binding</keyword>
<dbReference type="RefSeq" id="WP_011525240.1">
    <property type="nucleotide sequence ID" value="NC_008009.1"/>
</dbReference>
<dbReference type="OrthoDB" id="9797092at2"/>
<dbReference type="Proteomes" id="UP000002432">
    <property type="component" value="Chromosome"/>
</dbReference>
<evidence type="ECO:0000259" key="5">
    <source>
        <dbReference type="Pfam" id="PF01814"/>
    </source>
</evidence>
<keyword evidence="7" id="KW-1185">Reference proteome</keyword>
<gene>
    <name evidence="6" type="ordered locus">Acid345_4443</name>
</gene>
<protein>
    <submittedName>
        <fullName evidence="6">Hemerythrin-like, metal-binding protein</fullName>
    </submittedName>
</protein>
<keyword evidence="2" id="KW-0561">Oxygen transport</keyword>
<dbReference type="InterPro" id="IPR050669">
    <property type="entry name" value="Hemerythrin"/>
</dbReference>
<dbReference type="HOGENOM" id="CLU_086902_3_1_0"/>
<organism evidence="6 7">
    <name type="scientific">Koribacter versatilis (strain Ellin345)</name>
    <dbReference type="NCBI Taxonomy" id="204669"/>
    <lineage>
        <taxon>Bacteria</taxon>
        <taxon>Pseudomonadati</taxon>
        <taxon>Acidobacteriota</taxon>
        <taxon>Terriglobia</taxon>
        <taxon>Terriglobales</taxon>
        <taxon>Candidatus Korobacteraceae</taxon>
        <taxon>Candidatus Korobacter</taxon>
    </lineage>
</organism>
<sequence length="134" mass="15474">MTIRWKSSYSVGVSVMDNEHRSLFNVMHELDNALAAGSGQLVIDTVLAKVTNWAEQHFTHEEELMLENGFPGYEAHRAEHDQARRQLETYEHDRKAGKQGVPVSLLLFLDSWLRQHILKIDLQYAGYLNQRGIR</sequence>
<dbReference type="EMBL" id="CP000360">
    <property type="protein sequence ID" value="ABF43443.1"/>
    <property type="molecule type" value="Genomic_DNA"/>
</dbReference>
<dbReference type="InterPro" id="IPR012827">
    <property type="entry name" value="Hemerythrin_metal-bd"/>
</dbReference>
<dbReference type="NCBIfam" id="TIGR02481">
    <property type="entry name" value="hemeryth_dom"/>
    <property type="match status" value="1"/>
</dbReference>
<dbReference type="PANTHER" id="PTHR37164">
    <property type="entry name" value="BACTERIOHEMERYTHRIN"/>
    <property type="match status" value="1"/>
</dbReference>
<dbReference type="GO" id="GO:0005344">
    <property type="term" value="F:oxygen carrier activity"/>
    <property type="evidence" value="ECO:0007669"/>
    <property type="project" value="UniProtKB-KW"/>
</dbReference>
<dbReference type="InterPro" id="IPR012312">
    <property type="entry name" value="Hemerythrin-like"/>
</dbReference>
<feature type="domain" description="Hemerythrin-like" evidence="5">
    <location>
        <begin position="12"/>
        <end position="126"/>
    </location>
</feature>
<evidence type="ECO:0000313" key="7">
    <source>
        <dbReference type="Proteomes" id="UP000002432"/>
    </source>
</evidence>
<dbReference type="NCBIfam" id="NF033749">
    <property type="entry name" value="bact_hemeryth"/>
    <property type="match status" value="1"/>
</dbReference>
<dbReference type="InterPro" id="IPR016131">
    <property type="entry name" value="Haemerythrin_Fe_BS"/>
</dbReference>
<evidence type="ECO:0000256" key="3">
    <source>
        <dbReference type="ARBA" id="ARBA00022723"/>
    </source>
</evidence>
<dbReference type="SUPFAM" id="SSF47188">
    <property type="entry name" value="Hemerythrin-like"/>
    <property type="match status" value="1"/>
</dbReference>
<reference evidence="6 7" key="1">
    <citation type="journal article" date="2009" name="Appl. Environ. Microbiol.">
        <title>Three genomes from the phylum Acidobacteria provide insight into the lifestyles of these microorganisms in soils.</title>
        <authorList>
            <person name="Ward N.L."/>
            <person name="Challacombe J.F."/>
            <person name="Janssen P.H."/>
            <person name="Henrissat B."/>
            <person name="Coutinho P.M."/>
            <person name="Wu M."/>
            <person name="Xie G."/>
            <person name="Haft D.H."/>
            <person name="Sait M."/>
            <person name="Badger J."/>
            <person name="Barabote R.D."/>
            <person name="Bradley B."/>
            <person name="Brettin T.S."/>
            <person name="Brinkac L.M."/>
            <person name="Bruce D."/>
            <person name="Creasy T."/>
            <person name="Daugherty S.C."/>
            <person name="Davidsen T.M."/>
            <person name="DeBoy R.T."/>
            <person name="Detter J.C."/>
            <person name="Dodson R.J."/>
            <person name="Durkin A.S."/>
            <person name="Ganapathy A."/>
            <person name="Gwinn-Giglio M."/>
            <person name="Han C.S."/>
            <person name="Khouri H."/>
            <person name="Kiss H."/>
            <person name="Kothari S.P."/>
            <person name="Madupu R."/>
            <person name="Nelson K.E."/>
            <person name="Nelson W.C."/>
            <person name="Paulsen I."/>
            <person name="Penn K."/>
            <person name="Ren Q."/>
            <person name="Rosovitz M.J."/>
            <person name="Selengut J.D."/>
            <person name="Shrivastava S."/>
            <person name="Sullivan S.A."/>
            <person name="Tapia R."/>
            <person name="Thompson L.S."/>
            <person name="Watkins K.L."/>
            <person name="Yang Q."/>
            <person name="Yu C."/>
            <person name="Zafar N."/>
            <person name="Zhou L."/>
            <person name="Kuske C.R."/>
        </authorList>
    </citation>
    <scope>NUCLEOTIDE SEQUENCE [LARGE SCALE GENOMIC DNA]</scope>
    <source>
        <strain evidence="6 7">Ellin345</strain>
    </source>
</reference>
<dbReference type="STRING" id="204669.Acid345_4443"/>
<evidence type="ECO:0000256" key="2">
    <source>
        <dbReference type="ARBA" id="ARBA00022621"/>
    </source>
</evidence>
<dbReference type="EnsemblBacteria" id="ABF43443">
    <property type="protein sequence ID" value="ABF43443"/>
    <property type="gene ID" value="Acid345_4443"/>
</dbReference>
<keyword evidence="2" id="KW-0813">Transport</keyword>
<comment type="similarity">
    <text evidence="1">Belongs to the hemerythrin family.</text>
</comment>
<dbReference type="GO" id="GO:0046872">
    <property type="term" value="F:metal ion binding"/>
    <property type="evidence" value="ECO:0007669"/>
    <property type="project" value="UniProtKB-KW"/>
</dbReference>
<dbReference type="Gene3D" id="1.20.120.50">
    <property type="entry name" value="Hemerythrin-like"/>
    <property type="match status" value="1"/>
</dbReference>
<evidence type="ECO:0000313" key="6">
    <source>
        <dbReference type="EMBL" id="ABF43443.1"/>
    </source>
</evidence>
<dbReference type="eggNOG" id="COG2703">
    <property type="taxonomic scope" value="Bacteria"/>
</dbReference>
<dbReference type="Pfam" id="PF01814">
    <property type="entry name" value="Hemerythrin"/>
    <property type="match status" value="1"/>
</dbReference>
<keyword evidence="4" id="KW-0408">Iron</keyword>
<dbReference type="AlphaFoldDB" id="Q1II57"/>
<dbReference type="PROSITE" id="PS00550">
    <property type="entry name" value="HEMERYTHRINS"/>
    <property type="match status" value="1"/>
</dbReference>
<dbReference type="KEGG" id="aba:Acid345_4443"/>
<dbReference type="PANTHER" id="PTHR37164:SF1">
    <property type="entry name" value="BACTERIOHEMERYTHRIN"/>
    <property type="match status" value="1"/>
</dbReference>
<proteinExistence type="inferred from homology"/>
<dbReference type="CDD" id="cd12107">
    <property type="entry name" value="Hemerythrin"/>
    <property type="match status" value="1"/>
</dbReference>
<accession>Q1II57</accession>
<evidence type="ECO:0000256" key="1">
    <source>
        <dbReference type="ARBA" id="ARBA00010587"/>
    </source>
</evidence>
<dbReference type="InterPro" id="IPR035938">
    <property type="entry name" value="Hemerythrin-like_sf"/>
</dbReference>
<evidence type="ECO:0000256" key="4">
    <source>
        <dbReference type="ARBA" id="ARBA00023004"/>
    </source>
</evidence>